<dbReference type="PaxDb" id="121845-A0A3Q0J6W6"/>
<dbReference type="KEGG" id="dci:103515837"/>
<evidence type="ECO:0000256" key="4">
    <source>
        <dbReference type="ARBA" id="ARBA00023136"/>
    </source>
</evidence>
<evidence type="ECO:0000313" key="7">
    <source>
        <dbReference type="RefSeq" id="XP_026684217.1"/>
    </source>
</evidence>
<accession>A0A3Q0J6W6</accession>
<evidence type="ECO:0000256" key="1">
    <source>
        <dbReference type="ARBA" id="ARBA00004141"/>
    </source>
</evidence>
<protein>
    <submittedName>
        <fullName evidence="7">Uncharacterized protein LOC103515837</fullName>
    </submittedName>
</protein>
<keyword evidence="6" id="KW-1185">Reference proteome</keyword>
<evidence type="ECO:0000256" key="2">
    <source>
        <dbReference type="ARBA" id="ARBA00022692"/>
    </source>
</evidence>
<evidence type="ECO:0000256" key="5">
    <source>
        <dbReference type="SAM" id="Phobius"/>
    </source>
</evidence>
<dbReference type="RefSeq" id="XP_026684217.1">
    <property type="nucleotide sequence ID" value="XM_026828416.1"/>
</dbReference>
<dbReference type="GeneID" id="103515837"/>
<keyword evidence="2 5" id="KW-0812">Transmembrane</keyword>
<dbReference type="Gene3D" id="1.20.140.150">
    <property type="match status" value="2"/>
</dbReference>
<name>A0A3Q0J6W6_DIACI</name>
<dbReference type="Proteomes" id="UP000079169">
    <property type="component" value="Unplaced"/>
</dbReference>
<evidence type="ECO:0000313" key="6">
    <source>
        <dbReference type="Proteomes" id="UP000079169"/>
    </source>
</evidence>
<keyword evidence="4 5" id="KW-0472">Membrane</keyword>
<dbReference type="Pfam" id="PF13903">
    <property type="entry name" value="Claudin_2"/>
    <property type="match status" value="1"/>
</dbReference>
<evidence type="ECO:0000256" key="3">
    <source>
        <dbReference type="ARBA" id="ARBA00022989"/>
    </source>
</evidence>
<feature type="transmembrane region" description="Helical" evidence="5">
    <location>
        <begin position="119"/>
        <end position="143"/>
    </location>
</feature>
<dbReference type="GO" id="GO:0016020">
    <property type="term" value="C:membrane"/>
    <property type="evidence" value="ECO:0007669"/>
    <property type="project" value="UniProtKB-SubCell"/>
</dbReference>
<dbReference type="PANTHER" id="PTHR21215">
    <property type="entry name" value="LD36024P"/>
    <property type="match status" value="1"/>
</dbReference>
<reference evidence="7" key="1">
    <citation type="submission" date="2025-08" db="UniProtKB">
        <authorList>
            <consortium name="RefSeq"/>
        </authorList>
    </citation>
    <scope>IDENTIFICATION</scope>
</reference>
<feature type="transmembrane region" description="Helical" evidence="5">
    <location>
        <begin position="87"/>
        <end position="107"/>
    </location>
</feature>
<gene>
    <name evidence="7" type="primary">LOC103515837</name>
</gene>
<keyword evidence="3 5" id="KW-1133">Transmembrane helix</keyword>
<dbReference type="InterPro" id="IPR004031">
    <property type="entry name" value="PMP22/EMP/MP20/Claudin"/>
</dbReference>
<sequence>MHQDYAQRKGGQEQLIEQMNTKYYYFTRTKGLFRICYPKERPNTVETYLSPVETHCMNIDYFVPDTDNVTKGFSDDALSRLHMGRSVIVIFIVAFFVIFIAFWTGVLKQESRVSYDWSFFMAWISVAMSLTSAILFSGAAICLRGEREREEALNMQYLMPA</sequence>
<organism evidence="6 7">
    <name type="scientific">Diaphorina citri</name>
    <name type="common">Asian citrus psyllid</name>
    <dbReference type="NCBI Taxonomy" id="121845"/>
    <lineage>
        <taxon>Eukaryota</taxon>
        <taxon>Metazoa</taxon>
        <taxon>Ecdysozoa</taxon>
        <taxon>Arthropoda</taxon>
        <taxon>Hexapoda</taxon>
        <taxon>Insecta</taxon>
        <taxon>Pterygota</taxon>
        <taxon>Neoptera</taxon>
        <taxon>Paraneoptera</taxon>
        <taxon>Hemiptera</taxon>
        <taxon>Sternorrhyncha</taxon>
        <taxon>Psylloidea</taxon>
        <taxon>Psyllidae</taxon>
        <taxon>Diaphorininae</taxon>
        <taxon>Diaphorina</taxon>
    </lineage>
</organism>
<dbReference type="AlphaFoldDB" id="A0A3Q0J6W6"/>
<proteinExistence type="predicted"/>
<dbReference type="PANTHER" id="PTHR21215:SF0">
    <property type="entry name" value="LD36024P"/>
    <property type="match status" value="1"/>
</dbReference>
<comment type="subcellular location">
    <subcellularLocation>
        <location evidence="1">Membrane</location>
        <topology evidence="1">Multi-pass membrane protein</topology>
    </subcellularLocation>
</comment>